<dbReference type="PANTHER" id="PTHR11735:SF6">
    <property type="entry name" value="TRNA N6-ADENOSINE THREONYLCARBAMOYLTRANSFERASE, MITOCHONDRIAL"/>
    <property type="match status" value="1"/>
</dbReference>
<feature type="binding site" evidence="6">
    <location>
        <position position="273"/>
    </location>
    <ligand>
        <name>substrate</name>
    </ligand>
</feature>
<dbReference type="NCBIfam" id="TIGR03723">
    <property type="entry name" value="T6A_TsaD_YgjD"/>
    <property type="match status" value="1"/>
</dbReference>
<dbReference type="GO" id="GO:0005737">
    <property type="term" value="C:cytoplasm"/>
    <property type="evidence" value="ECO:0007669"/>
    <property type="project" value="UniProtKB-SubCell"/>
</dbReference>
<feature type="binding site" evidence="6">
    <location>
        <position position="177"/>
    </location>
    <ligand>
        <name>substrate</name>
    </ligand>
</feature>
<feature type="binding site" evidence="6">
    <location>
        <position position="164"/>
    </location>
    <ligand>
        <name>substrate</name>
    </ligand>
</feature>
<comment type="caution">
    <text evidence="8">The sequence shown here is derived from an EMBL/GenBank/DDBJ whole genome shotgun (WGS) entry which is preliminary data.</text>
</comment>
<dbReference type="PANTHER" id="PTHR11735">
    <property type="entry name" value="TRNA N6-ADENOSINE THREONYLCARBAMOYLTRANSFERASE"/>
    <property type="match status" value="1"/>
</dbReference>
<keyword evidence="3 6" id="KW-0479">Metal-binding</keyword>
<name>A0A0G1RL71_9BACT</name>
<protein>
    <recommendedName>
        <fullName evidence="6">tRNA N6-adenosine threonylcarbamoyltransferase</fullName>
        <ecNumber evidence="6">2.3.1.234</ecNumber>
    </recommendedName>
    <alternativeName>
        <fullName evidence="6">N6-L-threonylcarbamoyladenine synthase</fullName>
        <shortName evidence="6">t(6)A synthase</shortName>
    </alternativeName>
    <alternativeName>
        <fullName evidence="6">t(6)A37 threonylcarbamoyladenosine biosynthesis protein TsaD</fullName>
    </alternativeName>
    <alternativeName>
        <fullName evidence="6">tRNA threonylcarbamoyladenosine biosynthesis protein TsaD</fullName>
    </alternativeName>
</protein>
<dbReference type="FunFam" id="3.30.420.40:FF:000012">
    <property type="entry name" value="tRNA N6-adenosine threonylcarbamoyltransferase"/>
    <property type="match status" value="1"/>
</dbReference>
<dbReference type="PATRIC" id="fig|1618358.3.peg.424"/>
<dbReference type="Pfam" id="PF00814">
    <property type="entry name" value="TsaD"/>
    <property type="match status" value="1"/>
</dbReference>
<reference evidence="8 9" key="1">
    <citation type="journal article" date="2015" name="Nature">
        <title>rRNA introns, odd ribosomes, and small enigmatic genomes across a large radiation of phyla.</title>
        <authorList>
            <person name="Brown C.T."/>
            <person name="Hug L.A."/>
            <person name="Thomas B.C."/>
            <person name="Sharon I."/>
            <person name="Castelle C.J."/>
            <person name="Singh A."/>
            <person name="Wilkins M.J."/>
            <person name="Williams K.H."/>
            <person name="Banfield J.F."/>
        </authorList>
    </citation>
    <scope>NUCLEOTIDE SEQUENCE [LARGE SCALE GENOMIC DNA]</scope>
</reference>
<dbReference type="EMBL" id="LCNO01000006">
    <property type="protein sequence ID" value="KKU58074.1"/>
    <property type="molecule type" value="Genomic_DNA"/>
</dbReference>
<dbReference type="AlphaFoldDB" id="A0A0G1RL71"/>
<dbReference type="CDD" id="cd24133">
    <property type="entry name" value="ASKHA_NBD_TsaD_bac"/>
    <property type="match status" value="1"/>
</dbReference>
<comment type="catalytic activity">
    <reaction evidence="5 6">
        <text>L-threonylcarbamoyladenylate + adenosine(37) in tRNA = N(6)-L-threonylcarbamoyladenosine(37) in tRNA + AMP + H(+)</text>
        <dbReference type="Rhea" id="RHEA:37059"/>
        <dbReference type="Rhea" id="RHEA-COMP:10162"/>
        <dbReference type="Rhea" id="RHEA-COMP:10163"/>
        <dbReference type="ChEBI" id="CHEBI:15378"/>
        <dbReference type="ChEBI" id="CHEBI:73682"/>
        <dbReference type="ChEBI" id="CHEBI:74411"/>
        <dbReference type="ChEBI" id="CHEBI:74418"/>
        <dbReference type="ChEBI" id="CHEBI:456215"/>
        <dbReference type="EC" id="2.3.1.234"/>
    </reaction>
</comment>
<dbReference type="GO" id="GO:0005506">
    <property type="term" value="F:iron ion binding"/>
    <property type="evidence" value="ECO:0007669"/>
    <property type="project" value="UniProtKB-UniRule"/>
</dbReference>
<organism evidence="8 9">
    <name type="scientific">Candidatus Amesbacteria bacterium GW2011_GWA2_47_11b</name>
    <dbReference type="NCBI Taxonomy" id="1618358"/>
    <lineage>
        <taxon>Bacteria</taxon>
        <taxon>Candidatus Amesiibacteriota</taxon>
    </lineage>
</organism>
<keyword evidence="2 6" id="KW-0819">tRNA processing</keyword>
<evidence type="ECO:0000313" key="9">
    <source>
        <dbReference type="Proteomes" id="UP000034307"/>
    </source>
</evidence>
<comment type="similarity">
    <text evidence="6">Belongs to the KAE1 / TsaD family.</text>
</comment>
<evidence type="ECO:0000256" key="1">
    <source>
        <dbReference type="ARBA" id="ARBA00022679"/>
    </source>
</evidence>
<evidence type="ECO:0000256" key="5">
    <source>
        <dbReference type="ARBA" id="ARBA00048117"/>
    </source>
</evidence>
<comment type="function">
    <text evidence="6">Required for the formation of a threonylcarbamoyl group on adenosine at position 37 (t(6)A37) in tRNAs that read codons beginning with adenine. Is involved in the transfer of the threonylcarbamoyl moiety of threonylcarbamoyl-AMP (TC-AMP) to the N6 group of A37, together with TsaE and TsaB. TsaD likely plays a direct catalytic role in this reaction.</text>
</comment>
<keyword evidence="6" id="KW-0408">Iron</keyword>
<dbReference type="Gene3D" id="3.30.420.40">
    <property type="match status" value="2"/>
</dbReference>
<dbReference type="SUPFAM" id="SSF53067">
    <property type="entry name" value="Actin-like ATPase domain"/>
    <property type="match status" value="1"/>
</dbReference>
<proteinExistence type="inferred from homology"/>
<accession>A0A0G1RL71</accession>
<dbReference type="Proteomes" id="UP000034307">
    <property type="component" value="Unassembled WGS sequence"/>
</dbReference>
<dbReference type="InterPro" id="IPR022450">
    <property type="entry name" value="TsaD"/>
</dbReference>
<feature type="binding site" evidence="6">
    <location>
        <begin position="131"/>
        <end position="135"/>
    </location>
    <ligand>
        <name>substrate</name>
    </ligand>
</feature>
<keyword evidence="4 6" id="KW-0012">Acyltransferase</keyword>
<dbReference type="HAMAP" id="MF_01445">
    <property type="entry name" value="TsaD"/>
    <property type="match status" value="1"/>
</dbReference>
<comment type="subcellular location">
    <subcellularLocation>
        <location evidence="6">Cytoplasm</location>
    </subcellularLocation>
</comment>
<evidence type="ECO:0000259" key="7">
    <source>
        <dbReference type="Pfam" id="PF00814"/>
    </source>
</evidence>
<feature type="binding site" evidence="6">
    <location>
        <position position="114"/>
    </location>
    <ligand>
        <name>Fe cation</name>
        <dbReference type="ChEBI" id="CHEBI:24875"/>
    </ligand>
</feature>
<evidence type="ECO:0000256" key="3">
    <source>
        <dbReference type="ARBA" id="ARBA00022723"/>
    </source>
</evidence>
<dbReference type="EC" id="2.3.1.234" evidence="6"/>
<feature type="binding site" evidence="6">
    <location>
        <position position="181"/>
    </location>
    <ligand>
        <name>substrate</name>
    </ligand>
</feature>
<keyword evidence="6" id="KW-0963">Cytoplasm</keyword>
<comment type="cofactor">
    <cofactor evidence="6">
        <name>Fe(2+)</name>
        <dbReference type="ChEBI" id="CHEBI:29033"/>
    </cofactor>
    <text evidence="6">Binds 1 Fe(2+) ion per subunit.</text>
</comment>
<feature type="binding site" evidence="6">
    <location>
        <position position="301"/>
    </location>
    <ligand>
        <name>Fe cation</name>
        <dbReference type="ChEBI" id="CHEBI:24875"/>
    </ligand>
</feature>
<dbReference type="InterPro" id="IPR000905">
    <property type="entry name" value="Gcp-like_dom"/>
</dbReference>
<dbReference type="NCBIfam" id="TIGR00329">
    <property type="entry name" value="gcp_kae1"/>
    <property type="match status" value="1"/>
</dbReference>
<dbReference type="PRINTS" id="PR00789">
    <property type="entry name" value="OSIALOPTASE"/>
</dbReference>
<feature type="domain" description="Gcp-like" evidence="7">
    <location>
        <begin position="22"/>
        <end position="307"/>
    </location>
</feature>
<gene>
    <name evidence="6" type="primary">tsaD</name>
    <name evidence="8" type="ORF">UX80_C0006G0044</name>
</gene>
<evidence type="ECO:0000313" key="8">
    <source>
        <dbReference type="EMBL" id="KKU58074.1"/>
    </source>
</evidence>
<dbReference type="InterPro" id="IPR043129">
    <property type="entry name" value="ATPase_NBD"/>
</dbReference>
<keyword evidence="1 6" id="KW-0808">Transferase</keyword>
<sequence>MKILAIETSCDETCAAVTEGTNILSNVVYSQIDLHKEFGGVVPSIAKRAHEERIELIINKAIQELGVRSQELDAVAVTAGPGLAIALEVGIRYAKELAKKWNKPLIAVNHIEGHVVSGLTPEVKFPAMALVVSGGHTELIWVEKIGQYKIVARTMDDALGEALDKAARMLGLGYPGGAELEKRAALGNPKIYPLPLPMARSKELAFSYSGLKTAFYRLISAKGQVLSAKDTNDLAASFQKRAFEHLIRMTRRVIQDSGFMIHDLLVGGGVAANTKLREEIKKLSEEVGINVYFPQKGMYGDNAGMIGIAAGFKAERGEFSDPEKIDRLPRWRIDE</sequence>
<evidence type="ECO:0000256" key="4">
    <source>
        <dbReference type="ARBA" id="ARBA00023315"/>
    </source>
</evidence>
<dbReference type="InterPro" id="IPR017861">
    <property type="entry name" value="KAE1/TsaD"/>
</dbReference>
<dbReference type="GO" id="GO:0061711">
    <property type="term" value="F:tRNA N(6)-L-threonylcarbamoyladenine synthase activity"/>
    <property type="evidence" value="ECO:0007669"/>
    <property type="project" value="UniProtKB-EC"/>
</dbReference>
<dbReference type="STRING" id="1618358.UX80_C0006G0044"/>
<dbReference type="GO" id="GO:0002949">
    <property type="term" value="P:tRNA threonylcarbamoyladenosine modification"/>
    <property type="evidence" value="ECO:0007669"/>
    <property type="project" value="UniProtKB-UniRule"/>
</dbReference>
<evidence type="ECO:0000256" key="2">
    <source>
        <dbReference type="ARBA" id="ARBA00022694"/>
    </source>
</evidence>
<evidence type="ECO:0000256" key="6">
    <source>
        <dbReference type="HAMAP-Rule" id="MF_01445"/>
    </source>
</evidence>
<feature type="binding site" evidence="6">
    <location>
        <position position="110"/>
    </location>
    <ligand>
        <name>Fe cation</name>
        <dbReference type="ChEBI" id="CHEBI:24875"/>
    </ligand>
</feature>